<gene>
    <name evidence="1" type="ORF">EDP2_2367</name>
</gene>
<dbReference type="EMBL" id="AXOM01000053">
    <property type="protein sequence ID" value="ESS56059.1"/>
    <property type="molecule type" value="Genomic_DNA"/>
</dbReference>
<dbReference type="Proteomes" id="UP000017834">
    <property type="component" value="Unassembled WGS sequence"/>
</dbReference>
<reference evidence="1 2" key="1">
    <citation type="journal article" date="2014" name="Genome Announc.">
        <title>Draft Genome Sequence of Enterobacter cloacae Strain S611.</title>
        <authorList>
            <person name="Wang D."/>
            <person name="Han C.S."/>
            <person name="Dichosa A.E."/>
            <person name="Gleasner C.D."/>
            <person name="Johnson S.L."/>
            <person name="Daligault H.E."/>
            <person name="Davenport K.W."/>
            <person name="Li P.E."/>
            <person name="Pierson E.A."/>
            <person name="Pierson L.S.III."/>
        </authorList>
    </citation>
    <scope>NUCLEOTIDE SEQUENCE [LARGE SCALE GENOMIC DNA]</scope>
    <source>
        <strain evidence="1 2">S611</strain>
    </source>
</reference>
<dbReference type="Pfam" id="PF05137">
    <property type="entry name" value="PilN"/>
    <property type="match status" value="1"/>
</dbReference>
<dbReference type="PANTHER" id="PTHR40278">
    <property type="entry name" value="DNA UTILIZATION PROTEIN HOFN"/>
    <property type="match status" value="1"/>
</dbReference>
<dbReference type="InterPro" id="IPR052534">
    <property type="entry name" value="Extracell_DNA_Util/SecSys_Comp"/>
</dbReference>
<comment type="caution">
    <text evidence="1">The sequence shown here is derived from an EMBL/GenBank/DDBJ whole genome shotgun (WGS) entry which is preliminary data.</text>
</comment>
<keyword evidence="2" id="KW-1185">Reference proteome</keyword>
<dbReference type="PANTHER" id="PTHR40278:SF1">
    <property type="entry name" value="DNA UTILIZATION PROTEIN HOFN"/>
    <property type="match status" value="1"/>
</dbReference>
<organism evidence="1 2">
    <name type="scientific">Enterobacter cloacae S611</name>
    <dbReference type="NCBI Taxonomy" id="1399146"/>
    <lineage>
        <taxon>Bacteria</taxon>
        <taxon>Pseudomonadati</taxon>
        <taxon>Pseudomonadota</taxon>
        <taxon>Gammaproteobacteria</taxon>
        <taxon>Enterobacterales</taxon>
        <taxon>Enterobacteriaceae</taxon>
        <taxon>Enterobacter</taxon>
        <taxon>Enterobacter cloacae complex</taxon>
    </lineage>
</organism>
<protein>
    <submittedName>
        <fullName evidence="1">Fimbrial assembly family protein</fullName>
    </submittedName>
</protein>
<sequence length="179" mass="20698">MRPVVNFMPWRQLQRRRCLRFWMTIAALSLVSLSLGGTLWHAQRAQAGRSGTLWLAADRALLAALHAQEEPLRLRQQRWQQAQEKARRRQITAAWRQTLLTLAAALPENAWLTELRWRQNQLEIHGLARAVSALREFEPQLQKMVGFHLLPMGSASRDGQGLWQFTYQLSREQVDGAKP</sequence>
<proteinExistence type="predicted"/>
<evidence type="ECO:0000313" key="1">
    <source>
        <dbReference type="EMBL" id="ESS56059.1"/>
    </source>
</evidence>
<dbReference type="InterPro" id="IPR007813">
    <property type="entry name" value="PilN"/>
</dbReference>
<accession>A0ABP2ZLV8</accession>
<name>A0ABP2ZLV8_ENTCL</name>
<evidence type="ECO:0000313" key="2">
    <source>
        <dbReference type="Proteomes" id="UP000017834"/>
    </source>
</evidence>